<sequence length="138" mass="14972">MEEHQLLIIDDEADVASLVAEAATACGFAVRQCHQPDEFKDICKDFQPDVIVLDLGMPKPDGIELLSFLADTGSQARIFIFSGLDPTMLRVAAGLGVARGLNMTGSLAKPVRLSELNECLLALKEACELSQTKDRRLV</sequence>
<evidence type="ECO:0000259" key="3">
    <source>
        <dbReference type="PROSITE" id="PS50110"/>
    </source>
</evidence>
<dbReference type="RefSeq" id="WP_320507908.1">
    <property type="nucleotide sequence ID" value="NZ_JAXCLW010000002.1"/>
</dbReference>
<dbReference type="Proteomes" id="UP001279642">
    <property type="component" value="Unassembled WGS sequence"/>
</dbReference>
<dbReference type="Pfam" id="PF00072">
    <property type="entry name" value="Response_reg"/>
    <property type="match status" value="1"/>
</dbReference>
<keyword evidence="1 2" id="KW-0597">Phosphoprotein</keyword>
<dbReference type="SUPFAM" id="SSF52172">
    <property type="entry name" value="CheY-like"/>
    <property type="match status" value="1"/>
</dbReference>
<evidence type="ECO:0000313" key="4">
    <source>
        <dbReference type="EMBL" id="MDY0882849.1"/>
    </source>
</evidence>
<proteinExistence type="predicted"/>
<comment type="caution">
    <text evidence="4">The sequence shown here is derived from an EMBL/GenBank/DDBJ whole genome shotgun (WGS) entry which is preliminary data.</text>
</comment>
<name>A0ABU5EAN0_9PROT</name>
<dbReference type="PANTHER" id="PTHR44591:SF3">
    <property type="entry name" value="RESPONSE REGULATORY DOMAIN-CONTAINING PROTEIN"/>
    <property type="match status" value="1"/>
</dbReference>
<dbReference type="PANTHER" id="PTHR44591">
    <property type="entry name" value="STRESS RESPONSE REGULATOR PROTEIN 1"/>
    <property type="match status" value="1"/>
</dbReference>
<reference evidence="4 5" key="1">
    <citation type="journal article" date="2016" name="Antonie Van Leeuwenhoek">
        <title>Dongia soli sp. nov., isolated from soil from Dokdo, Korea.</title>
        <authorList>
            <person name="Kim D.U."/>
            <person name="Lee H."/>
            <person name="Kim H."/>
            <person name="Kim S.G."/>
            <person name="Ka J.O."/>
        </authorList>
    </citation>
    <scope>NUCLEOTIDE SEQUENCE [LARGE SCALE GENOMIC DNA]</scope>
    <source>
        <strain evidence="4 5">D78</strain>
    </source>
</reference>
<protein>
    <submittedName>
        <fullName evidence="4">Response regulator</fullName>
    </submittedName>
</protein>
<dbReference type="SMART" id="SM00448">
    <property type="entry name" value="REC"/>
    <property type="match status" value="1"/>
</dbReference>
<keyword evidence="5" id="KW-1185">Reference proteome</keyword>
<dbReference type="Gene3D" id="3.40.50.2300">
    <property type="match status" value="1"/>
</dbReference>
<dbReference type="InterPro" id="IPR050595">
    <property type="entry name" value="Bact_response_regulator"/>
</dbReference>
<evidence type="ECO:0000256" key="2">
    <source>
        <dbReference type="PROSITE-ProRule" id="PRU00169"/>
    </source>
</evidence>
<accession>A0ABU5EAN0</accession>
<dbReference type="InterPro" id="IPR001789">
    <property type="entry name" value="Sig_transdc_resp-reg_receiver"/>
</dbReference>
<dbReference type="InterPro" id="IPR011006">
    <property type="entry name" value="CheY-like_superfamily"/>
</dbReference>
<organism evidence="4 5">
    <name type="scientific">Dongia soli</name>
    <dbReference type="NCBI Taxonomy" id="600628"/>
    <lineage>
        <taxon>Bacteria</taxon>
        <taxon>Pseudomonadati</taxon>
        <taxon>Pseudomonadota</taxon>
        <taxon>Alphaproteobacteria</taxon>
        <taxon>Rhodospirillales</taxon>
        <taxon>Dongiaceae</taxon>
        <taxon>Dongia</taxon>
    </lineage>
</organism>
<evidence type="ECO:0000313" key="5">
    <source>
        <dbReference type="Proteomes" id="UP001279642"/>
    </source>
</evidence>
<feature type="domain" description="Response regulatory" evidence="3">
    <location>
        <begin position="5"/>
        <end position="124"/>
    </location>
</feature>
<dbReference type="EMBL" id="JAXCLW010000002">
    <property type="protein sequence ID" value="MDY0882849.1"/>
    <property type="molecule type" value="Genomic_DNA"/>
</dbReference>
<evidence type="ECO:0000256" key="1">
    <source>
        <dbReference type="ARBA" id="ARBA00022553"/>
    </source>
</evidence>
<gene>
    <name evidence="4" type="ORF">SMD27_08340</name>
</gene>
<feature type="modified residue" description="4-aspartylphosphate" evidence="2">
    <location>
        <position position="54"/>
    </location>
</feature>
<dbReference type="PROSITE" id="PS50110">
    <property type="entry name" value="RESPONSE_REGULATORY"/>
    <property type="match status" value="1"/>
</dbReference>